<dbReference type="InterPro" id="IPR058154">
    <property type="entry name" value="Bxb1_TTP-like"/>
</dbReference>
<comment type="caution">
    <text evidence="1">The sequence shown here is derived from an EMBL/GenBank/DDBJ whole genome shotgun (WGS) entry which is preliminary data.</text>
</comment>
<evidence type="ECO:0000313" key="2">
    <source>
        <dbReference type="Proteomes" id="UP000434342"/>
    </source>
</evidence>
<evidence type="ECO:0000313" key="1">
    <source>
        <dbReference type="EMBL" id="MST60039.1"/>
    </source>
</evidence>
<dbReference type="EMBL" id="VUND01000001">
    <property type="protein sequence ID" value="MST60039.1"/>
    <property type="molecule type" value="Genomic_DNA"/>
</dbReference>
<dbReference type="RefSeq" id="WP_154540117.1">
    <property type="nucleotide sequence ID" value="NZ_VUND01000001.1"/>
</dbReference>
<reference evidence="1 2" key="1">
    <citation type="submission" date="2019-08" db="EMBL/GenBank/DDBJ databases">
        <title>In-depth cultivation of the pig gut microbiome towards novel bacterial diversity and tailored functional studies.</title>
        <authorList>
            <person name="Wylensek D."/>
            <person name="Hitch T.C.A."/>
            <person name="Clavel T."/>
        </authorList>
    </citation>
    <scope>NUCLEOTIDE SEQUENCE [LARGE SCALE GENOMIC DNA]</scope>
    <source>
        <strain evidence="1 2">WB01_CNA04</strain>
    </source>
</reference>
<dbReference type="Pfam" id="PF25681">
    <property type="entry name" value="Phage_TTP_17"/>
    <property type="match status" value="1"/>
</dbReference>
<evidence type="ECO:0008006" key="3">
    <source>
        <dbReference type="Google" id="ProtNLM"/>
    </source>
</evidence>
<name>A0A6N7X9T3_9ACTN</name>
<accession>A0A6N7X9T3</accession>
<gene>
    <name evidence="1" type="ORF">FYJ69_03780</name>
</gene>
<sequence length="195" mass="20678">MAALDVSKVLVGAPDQKTTGAVLDAPLGTKLPTSATEELDKAFTSSGYVSEDGLALKTDRSTNDIKEWSGSVVKKLLDSFDGTITWSEMQMSYEALCHAFGTAAVTKTAATTEHGEQVTLAINSAMPEARSWAFRMKDGNARILIVVPNGQVTSVDEIDFVSSDSVKLPITLSCYPDSSGNSIYIYVDDGVKAAA</sequence>
<proteinExistence type="predicted"/>
<dbReference type="Proteomes" id="UP000434342">
    <property type="component" value="Unassembled WGS sequence"/>
</dbReference>
<organism evidence="1 2">
    <name type="scientific">Parafannyhessea umbonata</name>
    <dbReference type="NCBI Taxonomy" id="604330"/>
    <lineage>
        <taxon>Bacteria</taxon>
        <taxon>Bacillati</taxon>
        <taxon>Actinomycetota</taxon>
        <taxon>Coriobacteriia</taxon>
        <taxon>Coriobacteriales</taxon>
        <taxon>Atopobiaceae</taxon>
        <taxon>Parafannyhessea</taxon>
    </lineage>
</organism>
<dbReference type="AlphaFoldDB" id="A0A6N7X9T3"/>
<protein>
    <recommendedName>
        <fullName evidence="3">Major tail protein</fullName>
    </recommendedName>
</protein>